<organism evidence="1 2">
    <name type="scientific">Chitinophaga japonensis</name>
    <name type="common">Flexibacter japonensis</name>
    <dbReference type="NCBI Taxonomy" id="104662"/>
    <lineage>
        <taxon>Bacteria</taxon>
        <taxon>Pseudomonadati</taxon>
        <taxon>Bacteroidota</taxon>
        <taxon>Chitinophagia</taxon>
        <taxon>Chitinophagales</taxon>
        <taxon>Chitinophagaceae</taxon>
        <taxon>Chitinophaga</taxon>
    </lineage>
</organism>
<sequence length="336" mass="36948">MLVLQTYRYNLPVTGLLGLRLATNTSTANDQGFAYIGLHRKSYISATGTGNDMNDHVGIWIKGFYQGVGSAMPVFIGGAGYNSEDSKLMVDRNGNIGIGTVSPGTEYNKNQTAYPVTYGPTDRVLTIRSSNLPVLELSRPAGSTVGDRVGAIYFTNGTNQADAHLQVAGIWAENDGRTEYPNLMAGRLVFMTKRYGGATQGKMVLDQNGNLGIGTLDTKGYKLAVAGNMIAEKVKVKLQSGWPDYVFEEDYPLPPLAEVAAYVKANRHLPEMPTAGQIAEEGLDVGEMNKRLLQKVEELTLYIIEQQQQIAEQRHVNKIQMELLRELQREVKELKK</sequence>
<gene>
    <name evidence="1" type="ORF">LX66_3440</name>
</gene>
<accession>A0A562T7U6</accession>
<protein>
    <submittedName>
        <fullName evidence="1">Uncharacterized protein</fullName>
    </submittedName>
</protein>
<dbReference type="Proteomes" id="UP000316778">
    <property type="component" value="Unassembled WGS sequence"/>
</dbReference>
<name>A0A562T7U6_CHIJA</name>
<reference evidence="1 2" key="1">
    <citation type="journal article" date="2013" name="Stand. Genomic Sci.">
        <title>Genomic Encyclopedia of Type Strains, Phase I: The one thousand microbial genomes (KMG-I) project.</title>
        <authorList>
            <person name="Kyrpides N.C."/>
            <person name="Woyke T."/>
            <person name="Eisen J.A."/>
            <person name="Garrity G."/>
            <person name="Lilburn T.G."/>
            <person name="Beck B.J."/>
            <person name="Whitman W.B."/>
            <person name="Hugenholtz P."/>
            <person name="Klenk H.P."/>
        </authorList>
    </citation>
    <scope>NUCLEOTIDE SEQUENCE [LARGE SCALE GENOMIC DNA]</scope>
    <source>
        <strain evidence="1 2">DSM 13484</strain>
    </source>
</reference>
<proteinExistence type="predicted"/>
<evidence type="ECO:0000313" key="1">
    <source>
        <dbReference type="EMBL" id="TWI89343.1"/>
    </source>
</evidence>
<dbReference type="AlphaFoldDB" id="A0A562T7U6"/>
<evidence type="ECO:0000313" key="2">
    <source>
        <dbReference type="Proteomes" id="UP000316778"/>
    </source>
</evidence>
<comment type="caution">
    <text evidence="1">The sequence shown here is derived from an EMBL/GenBank/DDBJ whole genome shotgun (WGS) entry which is preliminary data.</text>
</comment>
<dbReference type="EMBL" id="VLLG01000003">
    <property type="protein sequence ID" value="TWI89343.1"/>
    <property type="molecule type" value="Genomic_DNA"/>
</dbReference>
<keyword evidence="2" id="KW-1185">Reference proteome</keyword>